<evidence type="ECO:0000256" key="9">
    <source>
        <dbReference type="ARBA" id="ARBA00023186"/>
    </source>
</evidence>
<proteinExistence type="evidence at transcript level"/>
<dbReference type="EMBL" id="BC054199">
    <property type="protein sequence ID" value="AAH54199.1"/>
    <property type="molecule type" value="mRNA"/>
</dbReference>
<reference evidence="18" key="3">
    <citation type="submission" date="2025-04" db="UniProtKB">
        <authorList>
            <consortium name="RefSeq"/>
        </authorList>
    </citation>
    <scope>IDENTIFICATION</scope>
</reference>
<dbReference type="GO" id="GO:0005524">
    <property type="term" value="F:ATP binding"/>
    <property type="evidence" value="ECO:0007669"/>
    <property type="project" value="InterPro"/>
</dbReference>
<dbReference type="Pfam" id="PF01556">
    <property type="entry name" value="DnaJ_C"/>
    <property type="match status" value="1"/>
</dbReference>
<reference evidence="16" key="2">
    <citation type="submission" date="2003-06" db="EMBL/GenBank/DDBJ databases">
        <authorList>
            <consortium name="NIH - Xenopus Gene Collection (XGC) project"/>
        </authorList>
    </citation>
    <scope>NUCLEOTIDE SEQUENCE [LARGE SCALE MRNA]</scope>
    <source>
        <tissue evidence="16">Whole</tissue>
    </source>
</reference>
<dbReference type="PANTHER" id="PTHR43888">
    <property type="entry name" value="DNAJ-LIKE-2, ISOFORM A-RELATED"/>
    <property type="match status" value="1"/>
</dbReference>
<evidence type="ECO:0000259" key="15">
    <source>
        <dbReference type="PROSITE" id="PS51188"/>
    </source>
</evidence>
<accession>Q7SZ03</accession>
<gene>
    <name evidence="19" type="primary">dnaja4.L</name>
    <name evidence="19" type="synonym">dnaja4</name>
    <name evidence="18" type="synonym">dnaja4.1</name>
    <name evidence="18" type="synonym">dnaja4.1.L</name>
</gene>
<evidence type="ECO:0000256" key="3">
    <source>
        <dbReference type="ARBA" id="ARBA00022553"/>
    </source>
</evidence>
<dbReference type="Gene3D" id="2.10.230.10">
    <property type="entry name" value="Heat shock protein DnaJ, cysteine-rich domain"/>
    <property type="match status" value="1"/>
</dbReference>
<evidence type="ECO:0000256" key="2">
    <source>
        <dbReference type="ARBA" id="ARBA00022481"/>
    </source>
</evidence>
<dbReference type="InterPro" id="IPR012724">
    <property type="entry name" value="DnaJ"/>
</dbReference>
<keyword evidence="2" id="KW-0488">Methylation</keyword>
<evidence type="ECO:0000256" key="8">
    <source>
        <dbReference type="ARBA" id="ARBA00023136"/>
    </source>
</evidence>
<protein>
    <submittedName>
        <fullName evidence="18">DnaJ heat shock protein family (Hsp40) member A4 L homeolog</fullName>
    </submittedName>
    <submittedName>
        <fullName evidence="16">MGC64353 protein</fullName>
    </submittedName>
</protein>
<dbReference type="GO" id="GO:0051082">
    <property type="term" value="F:unfolded protein binding"/>
    <property type="evidence" value="ECO:0007669"/>
    <property type="project" value="InterPro"/>
</dbReference>
<evidence type="ECO:0000313" key="17">
    <source>
        <dbReference type="Proteomes" id="UP000186698"/>
    </source>
</evidence>
<dbReference type="Pfam" id="PF00684">
    <property type="entry name" value="DnaJ_CXXCXGXG"/>
    <property type="match status" value="1"/>
</dbReference>
<evidence type="ECO:0000256" key="1">
    <source>
        <dbReference type="ARBA" id="ARBA00004635"/>
    </source>
</evidence>
<dbReference type="Proteomes" id="UP000186698">
    <property type="component" value="Chromosome 1L"/>
</dbReference>
<sequence>MVKETAYYDTLGVKPNATPDEIKKAYRKLALKYHPDKNPNEGEKFKQISQAYDVLSDSKKRDLYDQGGEQAIKEGGMGGGPFSFPTDIFDMFFGGGGRMNREKRGKNVVHQLSVSLNDLYNGTSRKLALQKNVICGKCEGRGGKKGVVEKCTTCKGRGVQVRIHQIGPGMVQQIQSMCSDCRGEGERINPKDRCKQCSGNKVTREKKILEIHVDKGMKDGQKIVFNGEGDQEPGLEAGDVVIVLDQKEHDIYQRQDNDLIMKMEIKLVEALCGFKKPIETMDGRVLLVTSYPGEVIKHGQVKSIRNEGMPLQRDPFEKGLLIIHFTVTFPDNQWLAVEKFRLLEALLPPREEEEMVSDDMEVVELVEFDEQEQNRKYRGEAYQEDESPRSGVQCQTS</sequence>
<dbReference type="GO" id="GO:0030544">
    <property type="term" value="F:Hsp70 protein binding"/>
    <property type="evidence" value="ECO:0007669"/>
    <property type="project" value="InterPro"/>
</dbReference>
<dbReference type="SUPFAM" id="SSF46565">
    <property type="entry name" value="Chaperone J-domain"/>
    <property type="match status" value="1"/>
</dbReference>
<dbReference type="GO" id="GO:0016020">
    <property type="term" value="C:membrane"/>
    <property type="evidence" value="ECO:0007669"/>
    <property type="project" value="UniProtKB-SubCell"/>
</dbReference>
<evidence type="ECO:0000256" key="5">
    <source>
        <dbReference type="ARBA" id="ARBA00022737"/>
    </source>
</evidence>
<dbReference type="CTD" id="379462"/>
<dbReference type="GO" id="GO:0006457">
    <property type="term" value="P:protein folding"/>
    <property type="evidence" value="ECO:0007669"/>
    <property type="project" value="InterPro"/>
</dbReference>
<dbReference type="AlphaFoldDB" id="Q7SZ03"/>
<keyword evidence="17" id="KW-1185">Reference proteome</keyword>
<dbReference type="KEGG" id="xla:379462"/>
<evidence type="ECO:0000313" key="18">
    <source>
        <dbReference type="RefSeq" id="NP_001079772.1"/>
    </source>
</evidence>
<dbReference type="Gene3D" id="2.60.260.20">
    <property type="entry name" value="Urease metallochaperone UreE, N-terminal domain"/>
    <property type="match status" value="2"/>
</dbReference>
<dbReference type="Bgee" id="379462">
    <property type="expression patterns" value="Expressed in blastula and 19 other cell types or tissues"/>
</dbReference>
<dbReference type="GO" id="GO:0009408">
    <property type="term" value="P:response to heat"/>
    <property type="evidence" value="ECO:0007669"/>
    <property type="project" value="InterPro"/>
</dbReference>
<keyword evidence="9" id="KW-0143">Chaperone</keyword>
<dbReference type="Xenbase" id="XB-GENE-1001748">
    <property type="gene designation" value="dnaja4.L"/>
</dbReference>
<feature type="zinc finger region" description="CR-type" evidence="12">
    <location>
        <begin position="122"/>
        <end position="206"/>
    </location>
</feature>
<dbReference type="CDD" id="cd10719">
    <property type="entry name" value="DnaJ_zf"/>
    <property type="match status" value="1"/>
</dbReference>
<keyword evidence="10" id="KW-0449">Lipoprotein</keyword>
<dbReference type="IntAct" id="Q7SZ03">
    <property type="interactions" value="1"/>
</dbReference>
<feature type="domain" description="CR-type" evidence="15">
    <location>
        <begin position="122"/>
        <end position="206"/>
    </location>
</feature>
<name>Q7SZ03_XENLA</name>
<dbReference type="CDD" id="cd06257">
    <property type="entry name" value="DnaJ"/>
    <property type="match status" value="1"/>
</dbReference>
<dbReference type="Pfam" id="PF00226">
    <property type="entry name" value="DnaJ"/>
    <property type="match status" value="1"/>
</dbReference>
<dbReference type="InterPro" id="IPR008971">
    <property type="entry name" value="HSP40/DnaJ_pept-bd"/>
</dbReference>
<evidence type="ECO:0000256" key="10">
    <source>
        <dbReference type="ARBA" id="ARBA00023288"/>
    </source>
</evidence>
<keyword evidence="3" id="KW-0597">Phosphoprotein</keyword>
<dbReference type="PROSITE" id="PS51188">
    <property type="entry name" value="ZF_CR"/>
    <property type="match status" value="1"/>
</dbReference>
<dbReference type="FunFam" id="2.60.260.20:FF:000003">
    <property type="entry name" value="DnaJ subfamily A member 2"/>
    <property type="match status" value="1"/>
</dbReference>
<dbReference type="InterPro" id="IPR044713">
    <property type="entry name" value="DNJA1/2-like"/>
</dbReference>
<dbReference type="SMART" id="SM00271">
    <property type="entry name" value="DnaJ"/>
    <property type="match status" value="1"/>
</dbReference>
<feature type="region of interest" description="Disordered" evidence="13">
    <location>
        <begin position="373"/>
        <end position="397"/>
    </location>
</feature>
<evidence type="ECO:0000256" key="13">
    <source>
        <dbReference type="SAM" id="MobiDB-lite"/>
    </source>
</evidence>
<dbReference type="InterPro" id="IPR018253">
    <property type="entry name" value="DnaJ_domain_CS"/>
</dbReference>
<organism evidence="16">
    <name type="scientific">Xenopus laevis</name>
    <name type="common">African clawed frog</name>
    <dbReference type="NCBI Taxonomy" id="8355"/>
    <lineage>
        <taxon>Eukaryota</taxon>
        <taxon>Metazoa</taxon>
        <taxon>Chordata</taxon>
        <taxon>Craniata</taxon>
        <taxon>Vertebrata</taxon>
        <taxon>Euteleostomi</taxon>
        <taxon>Amphibia</taxon>
        <taxon>Batrachia</taxon>
        <taxon>Anura</taxon>
        <taxon>Pipoidea</taxon>
        <taxon>Pipidae</taxon>
        <taxon>Xenopodinae</taxon>
        <taxon>Xenopus</taxon>
        <taxon>Xenopus</taxon>
    </lineage>
</organism>
<keyword evidence="4 12" id="KW-0479">Metal-binding</keyword>
<dbReference type="GeneID" id="379462"/>
<dbReference type="CDD" id="cd10747">
    <property type="entry name" value="DnaJ_C"/>
    <property type="match status" value="1"/>
</dbReference>
<evidence type="ECO:0000256" key="11">
    <source>
        <dbReference type="ARBA" id="ARBA00023289"/>
    </source>
</evidence>
<dbReference type="SUPFAM" id="SSF49493">
    <property type="entry name" value="HSP40/DnaJ peptide-binding domain"/>
    <property type="match status" value="2"/>
</dbReference>
<evidence type="ECO:0000256" key="12">
    <source>
        <dbReference type="PROSITE-ProRule" id="PRU00546"/>
    </source>
</evidence>
<dbReference type="PROSITE" id="PS50076">
    <property type="entry name" value="DNAJ_2"/>
    <property type="match status" value="1"/>
</dbReference>
<keyword evidence="7 12" id="KW-0862">Zinc</keyword>
<dbReference type="AGR" id="Xenbase:XB-GENE-1001748"/>
<dbReference type="DNASU" id="379462"/>
<dbReference type="GO" id="GO:0008270">
    <property type="term" value="F:zinc ion binding"/>
    <property type="evidence" value="ECO:0007669"/>
    <property type="project" value="UniProtKB-KW"/>
</dbReference>
<evidence type="ECO:0000256" key="4">
    <source>
        <dbReference type="ARBA" id="ARBA00022723"/>
    </source>
</evidence>
<dbReference type="Gene3D" id="1.10.287.110">
    <property type="entry name" value="DnaJ domain"/>
    <property type="match status" value="1"/>
</dbReference>
<dbReference type="SUPFAM" id="SSF57938">
    <property type="entry name" value="DnaJ/Hsp40 cysteine-rich domain"/>
    <property type="match status" value="1"/>
</dbReference>
<evidence type="ECO:0000256" key="7">
    <source>
        <dbReference type="ARBA" id="ARBA00022833"/>
    </source>
</evidence>
<evidence type="ECO:0000256" key="6">
    <source>
        <dbReference type="ARBA" id="ARBA00022771"/>
    </source>
</evidence>
<dbReference type="FunFam" id="2.10.230.10:FF:000005">
    <property type="entry name" value="DnaJ homolog subfamily A member 1"/>
    <property type="match status" value="1"/>
</dbReference>
<dbReference type="InterPro" id="IPR001305">
    <property type="entry name" value="HSP_DnaJ_Cys-rich_dom"/>
</dbReference>
<dbReference type="FunFam" id="1.10.287.110:FF:000014">
    <property type="entry name" value="dnaJ homolog subfamily A member 1"/>
    <property type="match status" value="1"/>
</dbReference>
<keyword evidence="8" id="KW-0472">Membrane</keyword>
<dbReference type="InterPro" id="IPR001623">
    <property type="entry name" value="DnaJ_domain"/>
</dbReference>
<dbReference type="InterPro" id="IPR002939">
    <property type="entry name" value="DnaJ_C"/>
</dbReference>
<evidence type="ECO:0000313" key="19">
    <source>
        <dbReference type="Xenbase" id="XB-GENE-1001748"/>
    </source>
</evidence>
<dbReference type="InterPro" id="IPR036869">
    <property type="entry name" value="J_dom_sf"/>
</dbReference>
<keyword evidence="6 12" id="KW-0863">Zinc-finger</keyword>
<dbReference type="OrthoDB" id="550424at2759"/>
<feature type="domain" description="J" evidence="14">
    <location>
        <begin position="6"/>
        <end position="68"/>
    </location>
</feature>
<keyword evidence="5" id="KW-0677">Repeat</keyword>
<dbReference type="RefSeq" id="NP_001079772.1">
    <property type="nucleotide sequence ID" value="NM_001086303.1"/>
</dbReference>
<evidence type="ECO:0000313" key="16">
    <source>
        <dbReference type="EMBL" id="AAH54199.1"/>
    </source>
</evidence>
<dbReference type="InterPro" id="IPR036410">
    <property type="entry name" value="HSP_DnaJ_Cys-rich_dom_sf"/>
</dbReference>
<keyword evidence="18" id="KW-0346">Stress response</keyword>
<evidence type="ECO:0000259" key="14">
    <source>
        <dbReference type="PROSITE" id="PS50076"/>
    </source>
</evidence>
<reference evidence="18" key="1">
    <citation type="journal article" date="2002" name="Dev. Dyn.">
        <title>Genetic and genomic tools for Xenopus research: The NIH Xenopus initiative.</title>
        <authorList>
            <person name="Klein S.L."/>
            <person name="Strausberg R.L."/>
            <person name="Wagner L."/>
            <person name="Pontius J."/>
            <person name="Clifton S.W."/>
            <person name="Richardson P."/>
        </authorList>
    </citation>
    <scope>NUCLEOTIDE SEQUENCE</scope>
</reference>
<dbReference type="PRINTS" id="PR00625">
    <property type="entry name" value="JDOMAIN"/>
</dbReference>
<dbReference type="HAMAP" id="MF_01152">
    <property type="entry name" value="DnaJ"/>
    <property type="match status" value="1"/>
</dbReference>
<dbReference type="PROSITE" id="PS00636">
    <property type="entry name" value="DNAJ_1"/>
    <property type="match status" value="1"/>
</dbReference>
<comment type="subcellular location">
    <subcellularLocation>
        <location evidence="1">Membrane</location>
        <topology evidence="1">Lipid-anchor</topology>
    </subcellularLocation>
</comment>
<keyword evidence="11" id="KW-0636">Prenylation</keyword>